<dbReference type="Proteomes" id="UP000290189">
    <property type="component" value="Unassembled WGS sequence"/>
</dbReference>
<accession>A0A0G4IPK6</accession>
<feature type="transmembrane region" description="Helical" evidence="5">
    <location>
        <begin position="81"/>
        <end position="102"/>
    </location>
</feature>
<sequence>MFHWPVRAGPKNTSNGILCWQPAEAVGAMMMRSWVGLGARFATRAPALCARPLWQQGKTTTVRWFAQHAPVVPQHAAHSGAMTLVGAGGLMVSTYLVLNHLLNKREGYSFGAIPSSVHEYMRGTYGYVLGGLGITAASAVVAFRQGAALRMLQMNPWGYMGLSLASVMGGTMITMSLSSTESPVMKHAAWVATMAAVGAVTMSPFALVPGPILYRAALYTAGIVGSLSLVSMNAEQGAFLYLGGPLFAGLTVVALSSISGMFLPVGGAAFNIAQSLSLYGGLVVFGGLVLYDTQVMMERGRIVARTGQHPDYINESFGLYWNILNIFIRMVDILLRHQGSQKK</sequence>
<dbReference type="EMBL" id="CDSF01000078">
    <property type="protein sequence ID" value="CEO97135.1"/>
    <property type="molecule type" value="Genomic_DNA"/>
</dbReference>
<reference evidence="6 8" key="1">
    <citation type="submission" date="2015-02" db="EMBL/GenBank/DDBJ databases">
        <authorList>
            <person name="Chooi Y.-H."/>
        </authorList>
    </citation>
    <scope>NUCLEOTIDE SEQUENCE [LARGE SCALE GENOMIC DNA]</scope>
    <source>
        <strain evidence="6">E3</strain>
    </source>
</reference>
<dbReference type="AlphaFoldDB" id="A0A0G4IPK6"/>
<feature type="transmembrane region" description="Helical" evidence="5">
    <location>
        <begin position="157"/>
        <end position="177"/>
    </location>
</feature>
<evidence type="ECO:0000256" key="4">
    <source>
        <dbReference type="ARBA" id="ARBA00023136"/>
    </source>
</evidence>
<feature type="transmembrane region" description="Helical" evidence="5">
    <location>
        <begin position="189"/>
        <end position="206"/>
    </location>
</feature>
<keyword evidence="2 5" id="KW-0812">Transmembrane</keyword>
<evidence type="ECO:0000313" key="8">
    <source>
        <dbReference type="Proteomes" id="UP000039324"/>
    </source>
</evidence>
<feature type="transmembrane region" description="Helical" evidence="5">
    <location>
        <begin position="123"/>
        <end position="145"/>
    </location>
</feature>
<evidence type="ECO:0000313" key="6">
    <source>
        <dbReference type="EMBL" id="CEO97135.1"/>
    </source>
</evidence>
<dbReference type="InterPro" id="IPR006214">
    <property type="entry name" value="Bax_inhibitor_1-related"/>
</dbReference>
<name>A0A0G4IPK6_PLABS</name>
<dbReference type="OrthoDB" id="1277691at2759"/>
<organism evidence="6 8">
    <name type="scientific">Plasmodiophora brassicae</name>
    <name type="common">Clubroot disease agent</name>
    <dbReference type="NCBI Taxonomy" id="37360"/>
    <lineage>
        <taxon>Eukaryota</taxon>
        <taxon>Sar</taxon>
        <taxon>Rhizaria</taxon>
        <taxon>Endomyxa</taxon>
        <taxon>Phytomyxea</taxon>
        <taxon>Plasmodiophorida</taxon>
        <taxon>Plasmodiophoridae</taxon>
        <taxon>Plasmodiophora</taxon>
    </lineage>
</organism>
<feature type="transmembrane region" description="Helical" evidence="5">
    <location>
        <begin position="268"/>
        <end position="291"/>
    </location>
</feature>
<evidence type="ECO:0008006" key="10">
    <source>
        <dbReference type="Google" id="ProtNLM"/>
    </source>
</evidence>
<feature type="transmembrane region" description="Helical" evidence="5">
    <location>
        <begin position="239"/>
        <end position="262"/>
    </location>
</feature>
<evidence type="ECO:0000256" key="5">
    <source>
        <dbReference type="RuleBase" id="RU004379"/>
    </source>
</evidence>
<evidence type="ECO:0000313" key="9">
    <source>
        <dbReference type="Proteomes" id="UP000290189"/>
    </source>
</evidence>
<comment type="subcellular location">
    <subcellularLocation>
        <location evidence="1">Membrane</location>
        <topology evidence="1">Multi-pass membrane protein</topology>
    </subcellularLocation>
</comment>
<comment type="similarity">
    <text evidence="5">Belongs to the BI1 family.</text>
</comment>
<dbReference type="EMBL" id="OVEO01000016">
    <property type="protein sequence ID" value="SPR01112.1"/>
    <property type="molecule type" value="Genomic_DNA"/>
</dbReference>
<keyword evidence="7" id="KW-0496">Mitochondrion</keyword>
<reference evidence="7 9" key="2">
    <citation type="submission" date="2018-03" db="EMBL/GenBank/DDBJ databases">
        <authorList>
            <person name="Fogelqvist J."/>
        </authorList>
    </citation>
    <scope>NUCLEOTIDE SEQUENCE [LARGE SCALE GENOMIC DNA]</scope>
</reference>
<evidence type="ECO:0000256" key="1">
    <source>
        <dbReference type="ARBA" id="ARBA00004141"/>
    </source>
</evidence>
<dbReference type="OMA" id="TLMWSER"/>
<keyword evidence="3 5" id="KW-1133">Transmembrane helix</keyword>
<geneLocation type="mitochondrion" evidence="7"/>
<dbReference type="PANTHER" id="PTHR23291">
    <property type="entry name" value="BAX INHIBITOR-RELATED"/>
    <property type="match status" value="1"/>
</dbReference>
<evidence type="ECO:0000256" key="3">
    <source>
        <dbReference type="ARBA" id="ARBA00022989"/>
    </source>
</evidence>
<dbReference type="GO" id="GO:0005743">
    <property type="term" value="C:mitochondrial inner membrane"/>
    <property type="evidence" value="ECO:0007669"/>
    <property type="project" value="TreeGrafter"/>
</dbReference>
<feature type="transmembrane region" description="Helical" evidence="5">
    <location>
        <begin position="212"/>
        <end position="232"/>
    </location>
</feature>
<protein>
    <recommendedName>
        <fullName evidence="10">Growth hormone-inducible transmembrane protein</fullName>
    </recommendedName>
</protein>
<evidence type="ECO:0000313" key="7">
    <source>
        <dbReference type="EMBL" id="SPR01112.1"/>
    </source>
</evidence>
<keyword evidence="4 5" id="KW-0472">Membrane</keyword>
<dbReference type="Proteomes" id="UP000039324">
    <property type="component" value="Unassembled WGS sequence"/>
</dbReference>
<dbReference type="PANTHER" id="PTHR23291:SF112">
    <property type="entry name" value="GROWTH HORMONE-INDUCIBLE TRANSMEMBRANE PROTEIN"/>
    <property type="match status" value="1"/>
</dbReference>
<evidence type="ECO:0000256" key="2">
    <source>
        <dbReference type="ARBA" id="ARBA00022692"/>
    </source>
</evidence>
<keyword evidence="8" id="KW-1185">Reference proteome</keyword>
<proteinExistence type="inferred from homology"/>
<dbReference type="Pfam" id="PF01027">
    <property type="entry name" value="Bax1-I"/>
    <property type="match status" value="1"/>
</dbReference>
<dbReference type="STRING" id="37360.A0A0G4IPK6"/>
<gene>
    <name evidence="6" type="ORF">PBRA_005739</name>
    <name evidence="7" type="ORF">PLBR_LOCUS8327</name>
</gene>